<keyword evidence="3" id="KW-0547">Nucleotide-binding</keyword>
<dbReference type="InterPro" id="IPR003439">
    <property type="entry name" value="ABC_transporter-like_ATP-bd"/>
</dbReference>
<keyword evidence="10" id="KW-1185">Reference proteome</keyword>
<dbReference type="CDD" id="cd03256">
    <property type="entry name" value="ABC_PhnC_transporter"/>
    <property type="match status" value="1"/>
</dbReference>
<dbReference type="GO" id="GO:0005524">
    <property type="term" value="F:ATP binding"/>
    <property type="evidence" value="ECO:0007669"/>
    <property type="project" value="UniProtKB-KW"/>
</dbReference>
<organism evidence="9 10">
    <name type="scientific">Oenococcus alcoholitolerans</name>
    <dbReference type="NCBI Taxonomy" id="931074"/>
    <lineage>
        <taxon>Bacteria</taxon>
        <taxon>Bacillati</taxon>
        <taxon>Bacillota</taxon>
        <taxon>Bacilli</taxon>
        <taxon>Lactobacillales</taxon>
        <taxon>Lactobacillaceae</taxon>
        <taxon>Oenococcus</taxon>
    </lineage>
</organism>
<dbReference type="PANTHER" id="PTHR43166">
    <property type="entry name" value="AMINO ACID IMPORT ATP-BINDING PROTEIN"/>
    <property type="match status" value="1"/>
</dbReference>
<dbReference type="InterPro" id="IPR017871">
    <property type="entry name" value="ABC_transporter-like_CS"/>
</dbReference>
<evidence type="ECO:0000256" key="6">
    <source>
        <dbReference type="ARBA" id="ARBA00022967"/>
    </source>
</evidence>
<dbReference type="PROSITE" id="PS00211">
    <property type="entry name" value="ABC_TRANSPORTER_1"/>
    <property type="match status" value="1"/>
</dbReference>
<dbReference type="Gene3D" id="3.40.50.300">
    <property type="entry name" value="P-loop containing nucleotide triphosphate hydrolases"/>
    <property type="match status" value="1"/>
</dbReference>
<evidence type="ECO:0000256" key="3">
    <source>
        <dbReference type="ARBA" id="ARBA00022741"/>
    </source>
</evidence>
<dbReference type="SMART" id="SM00382">
    <property type="entry name" value="AAA"/>
    <property type="match status" value="1"/>
</dbReference>
<dbReference type="Proteomes" id="UP000030023">
    <property type="component" value="Unassembled WGS sequence"/>
</dbReference>
<name>A0ABR4XST9_9LACO</name>
<comment type="caution">
    <text evidence="9">The sequence shown here is derived from an EMBL/GenBank/DDBJ whole genome shotgun (WGS) entry which is preliminary data.</text>
</comment>
<dbReference type="InterPro" id="IPR027417">
    <property type="entry name" value="P-loop_NTPase"/>
</dbReference>
<evidence type="ECO:0000259" key="8">
    <source>
        <dbReference type="PROSITE" id="PS50893"/>
    </source>
</evidence>
<dbReference type="PANTHER" id="PTHR43166:SF6">
    <property type="entry name" value="PHOSPHONATES IMPORT ATP-BINDING PROTEIN PHNC"/>
    <property type="match status" value="1"/>
</dbReference>
<keyword evidence="5" id="KW-0918">Phosphonate transport</keyword>
<accession>A0ABR4XST9</accession>
<reference evidence="9 10" key="1">
    <citation type="journal article" date="2014" name="Antonie Van Leeuwenhoek">
        <title>Oenococcus alcoholitolerans sp. nov., a lactic acid bacteria isolated from cachaca and ethanol fermentation processes.</title>
        <authorList>
            <person name="Badotti F."/>
            <person name="Moreira A.P."/>
            <person name="Tonon L.A."/>
            <person name="de Lucena B.T."/>
            <person name="Gomes Fde C."/>
            <person name="Kruger R."/>
            <person name="Thompson C.C."/>
            <person name="de Morais M.A.Jr."/>
            <person name="Rosa C.A."/>
            <person name="Thompson F.L."/>
        </authorList>
    </citation>
    <scope>NUCLEOTIDE SEQUENCE [LARGE SCALE GENOMIC DNA]</scope>
    <source>
        <strain evidence="9 10">UFRJ-M7.2.18</strain>
    </source>
</reference>
<keyword evidence="4 9" id="KW-0067">ATP-binding</keyword>
<dbReference type="InterPro" id="IPR012693">
    <property type="entry name" value="ABC_transpr_PhnC"/>
</dbReference>
<dbReference type="InterPro" id="IPR003593">
    <property type="entry name" value="AAA+_ATPase"/>
</dbReference>
<evidence type="ECO:0000256" key="4">
    <source>
        <dbReference type="ARBA" id="ARBA00022840"/>
    </source>
</evidence>
<keyword evidence="2" id="KW-1003">Cell membrane</keyword>
<evidence type="ECO:0000313" key="10">
    <source>
        <dbReference type="Proteomes" id="UP000030023"/>
    </source>
</evidence>
<dbReference type="PROSITE" id="PS50893">
    <property type="entry name" value="ABC_TRANSPORTER_2"/>
    <property type="match status" value="1"/>
</dbReference>
<evidence type="ECO:0000313" key="9">
    <source>
        <dbReference type="EMBL" id="KGO32568.1"/>
    </source>
</evidence>
<evidence type="ECO:0000256" key="5">
    <source>
        <dbReference type="ARBA" id="ARBA00022885"/>
    </source>
</evidence>
<keyword evidence="6" id="KW-1278">Translocase</keyword>
<evidence type="ECO:0000256" key="7">
    <source>
        <dbReference type="ARBA" id="ARBA00023136"/>
    </source>
</evidence>
<keyword evidence="1" id="KW-0813">Transport</keyword>
<evidence type="ECO:0000256" key="1">
    <source>
        <dbReference type="ARBA" id="ARBA00022448"/>
    </source>
</evidence>
<dbReference type="NCBIfam" id="TIGR02315">
    <property type="entry name" value="ABC_phnC"/>
    <property type="match status" value="1"/>
</dbReference>
<proteinExistence type="predicted"/>
<evidence type="ECO:0000256" key="2">
    <source>
        <dbReference type="ARBA" id="ARBA00022475"/>
    </source>
</evidence>
<protein>
    <submittedName>
        <fullName evidence="9">Phosphonate ABC transporter ATP-binding protein</fullName>
    </submittedName>
</protein>
<feature type="domain" description="ABC transporter" evidence="8">
    <location>
        <begin position="7"/>
        <end position="251"/>
    </location>
</feature>
<gene>
    <name evidence="9" type="ORF">Q757_00350</name>
</gene>
<sequence length="265" mass="29301">MAENNLIEIKHVSKVYDNGVVGLKDINLTVKKGEFLVIVGLSGAGKSTLLRSINRLNDISSGDILINGVSIQKSSGKKLRVMRRDLAMIFQNFNLVKRASVKRNVLSGLVGYYGIFKSTFGLWKKSDIQEAVKSLQRVNLAEKFYDRADALSGGQQQRVAIARALMQKPKIMLADEPTASLDPATSSLVMDDLKSLNENLGITVVANLHNEQLALEYATRIVGLRGGKLVFDKEASLVTEKDFDQIYDRKKKITKKMVVSEEAQA</sequence>
<dbReference type="Pfam" id="PF00005">
    <property type="entry name" value="ABC_tran"/>
    <property type="match status" value="1"/>
</dbReference>
<keyword evidence="7" id="KW-0472">Membrane</keyword>
<dbReference type="SUPFAM" id="SSF52540">
    <property type="entry name" value="P-loop containing nucleoside triphosphate hydrolases"/>
    <property type="match status" value="1"/>
</dbReference>
<dbReference type="EMBL" id="AXCV01000005">
    <property type="protein sequence ID" value="KGO32568.1"/>
    <property type="molecule type" value="Genomic_DNA"/>
</dbReference>
<dbReference type="InterPro" id="IPR050086">
    <property type="entry name" value="MetN_ABC_transporter-like"/>
</dbReference>